<evidence type="ECO:0000313" key="3">
    <source>
        <dbReference type="Proteomes" id="UP000596660"/>
    </source>
</evidence>
<dbReference type="Proteomes" id="UP000596660">
    <property type="component" value="Unplaced"/>
</dbReference>
<accession>A0A803LPE8</accession>
<feature type="compositionally biased region" description="Polar residues" evidence="1">
    <location>
        <begin position="59"/>
        <end position="72"/>
    </location>
</feature>
<reference evidence="2" key="1">
    <citation type="journal article" date="2017" name="Nature">
        <title>The genome of Chenopodium quinoa.</title>
        <authorList>
            <person name="Jarvis D.E."/>
            <person name="Ho Y.S."/>
            <person name="Lightfoot D.J."/>
            <person name="Schmoeckel S.M."/>
            <person name="Li B."/>
            <person name="Borm T.J.A."/>
            <person name="Ohyanagi H."/>
            <person name="Mineta K."/>
            <person name="Michell C.T."/>
            <person name="Saber N."/>
            <person name="Kharbatia N.M."/>
            <person name="Rupper R.R."/>
            <person name="Sharp A.R."/>
            <person name="Dally N."/>
            <person name="Boughton B.A."/>
            <person name="Woo Y.H."/>
            <person name="Gao G."/>
            <person name="Schijlen E.G.W.M."/>
            <person name="Guo X."/>
            <person name="Momin A.A."/>
            <person name="Negrao S."/>
            <person name="Al-Babili S."/>
            <person name="Gehring C."/>
            <person name="Roessner U."/>
            <person name="Jung C."/>
            <person name="Murphy K."/>
            <person name="Arold S.T."/>
            <person name="Gojobori T."/>
            <person name="van der Linden C.G."/>
            <person name="van Loo E.N."/>
            <person name="Jellen E.N."/>
            <person name="Maughan P.J."/>
            <person name="Tester M."/>
        </authorList>
    </citation>
    <scope>NUCLEOTIDE SEQUENCE [LARGE SCALE GENOMIC DNA]</scope>
    <source>
        <strain evidence="2">cv. PI 614886</strain>
    </source>
</reference>
<evidence type="ECO:0000256" key="1">
    <source>
        <dbReference type="SAM" id="MobiDB-lite"/>
    </source>
</evidence>
<protein>
    <submittedName>
        <fullName evidence="2">Uncharacterized protein</fullName>
    </submittedName>
</protein>
<dbReference type="OMA" id="HAAPCYQ"/>
<sequence>MQFPASAPTQGYPPYGYAPAPCYPPPSNCGYPPYYSWGYPAPYNAFPGSVFNAGGNTNGSGTQENGDVNVGNSKEKSGGVDIGKIGGNHGNTTGQQVAGDVTLGNIGGRA</sequence>
<keyword evidence="3" id="KW-1185">Reference proteome</keyword>
<proteinExistence type="predicted"/>
<reference evidence="2" key="2">
    <citation type="submission" date="2021-03" db="UniProtKB">
        <authorList>
            <consortium name="EnsemblPlants"/>
        </authorList>
    </citation>
    <scope>IDENTIFICATION</scope>
</reference>
<dbReference type="AlphaFoldDB" id="A0A803LPE8"/>
<evidence type="ECO:0000313" key="2">
    <source>
        <dbReference type="EnsemblPlants" id="AUR62016827-RA:cds"/>
    </source>
</evidence>
<gene>
    <name evidence="2" type="primary">LOC110718996</name>
</gene>
<organism evidence="2 3">
    <name type="scientific">Chenopodium quinoa</name>
    <name type="common">Quinoa</name>
    <dbReference type="NCBI Taxonomy" id="63459"/>
    <lineage>
        <taxon>Eukaryota</taxon>
        <taxon>Viridiplantae</taxon>
        <taxon>Streptophyta</taxon>
        <taxon>Embryophyta</taxon>
        <taxon>Tracheophyta</taxon>
        <taxon>Spermatophyta</taxon>
        <taxon>Magnoliopsida</taxon>
        <taxon>eudicotyledons</taxon>
        <taxon>Gunneridae</taxon>
        <taxon>Pentapetalae</taxon>
        <taxon>Caryophyllales</taxon>
        <taxon>Chenopodiaceae</taxon>
        <taxon>Chenopodioideae</taxon>
        <taxon>Atripliceae</taxon>
        <taxon>Chenopodium</taxon>
    </lineage>
</organism>
<feature type="compositionally biased region" description="Gly residues" evidence="1">
    <location>
        <begin position="80"/>
        <end position="89"/>
    </location>
</feature>
<name>A0A803LPE8_CHEQI</name>
<feature type="region of interest" description="Disordered" evidence="1">
    <location>
        <begin position="54"/>
        <end position="110"/>
    </location>
</feature>
<dbReference type="EnsemblPlants" id="AUR62016827-RA">
    <property type="protein sequence ID" value="AUR62016827-RA:cds"/>
    <property type="gene ID" value="AUR62016827"/>
</dbReference>
<dbReference type="Gramene" id="AUR62016827-RA">
    <property type="protein sequence ID" value="AUR62016827-RA:cds"/>
    <property type="gene ID" value="AUR62016827"/>
</dbReference>